<keyword evidence="2" id="KW-1185">Reference proteome</keyword>
<dbReference type="EMBL" id="JAVRFE010000031">
    <property type="protein sequence ID" value="MDT0458506.1"/>
    <property type="molecule type" value="Genomic_DNA"/>
</dbReference>
<proteinExistence type="predicted"/>
<evidence type="ECO:0000313" key="1">
    <source>
        <dbReference type="EMBL" id="MDT0458506.1"/>
    </source>
</evidence>
<accession>A0ABU2TC83</accession>
<evidence type="ECO:0000313" key="2">
    <source>
        <dbReference type="Proteomes" id="UP001180551"/>
    </source>
</evidence>
<protein>
    <submittedName>
        <fullName evidence="1">Uncharacterized protein</fullName>
    </submittedName>
</protein>
<organism evidence="1 2">
    <name type="scientific">Streptomyces mooreae</name>
    <dbReference type="NCBI Taxonomy" id="3075523"/>
    <lineage>
        <taxon>Bacteria</taxon>
        <taxon>Bacillati</taxon>
        <taxon>Actinomycetota</taxon>
        <taxon>Actinomycetes</taxon>
        <taxon>Kitasatosporales</taxon>
        <taxon>Streptomycetaceae</taxon>
        <taxon>Streptomyces</taxon>
    </lineage>
</organism>
<name>A0ABU2TC83_9ACTN</name>
<reference evidence="1" key="1">
    <citation type="submission" date="2024-05" db="EMBL/GenBank/DDBJ databases">
        <title>30 novel species of actinomycetes from the DSMZ collection.</title>
        <authorList>
            <person name="Nouioui I."/>
        </authorList>
    </citation>
    <scope>NUCLEOTIDE SEQUENCE</scope>
    <source>
        <strain evidence="1">DSM 41527</strain>
    </source>
</reference>
<sequence>MTGNDGDSDHVNRILHAATQGREGKAVLCDRCDMPLIFTGRERATSVQTPMVVITGHCMNAECSDDGSAHRHLEE</sequence>
<gene>
    <name evidence="1" type="ORF">RM550_22695</name>
</gene>
<dbReference type="RefSeq" id="WP_311625584.1">
    <property type="nucleotide sequence ID" value="NZ_JAVRFE010000031.1"/>
</dbReference>
<comment type="caution">
    <text evidence="1">The sequence shown here is derived from an EMBL/GenBank/DDBJ whole genome shotgun (WGS) entry which is preliminary data.</text>
</comment>
<dbReference type="Proteomes" id="UP001180551">
    <property type="component" value="Unassembled WGS sequence"/>
</dbReference>